<feature type="region of interest" description="Disordered" evidence="1">
    <location>
        <begin position="140"/>
        <end position="164"/>
    </location>
</feature>
<evidence type="ECO:0000256" key="1">
    <source>
        <dbReference type="SAM" id="MobiDB-lite"/>
    </source>
</evidence>
<proteinExistence type="predicted"/>
<organism evidence="3 4">
    <name type="scientific">Biomphalaria glabrata</name>
    <name type="common">Bloodfluke planorb</name>
    <name type="synonym">Freshwater snail</name>
    <dbReference type="NCBI Taxonomy" id="6526"/>
    <lineage>
        <taxon>Eukaryota</taxon>
        <taxon>Metazoa</taxon>
        <taxon>Spiralia</taxon>
        <taxon>Lophotrochozoa</taxon>
        <taxon>Mollusca</taxon>
        <taxon>Gastropoda</taxon>
        <taxon>Heterobranchia</taxon>
        <taxon>Euthyneura</taxon>
        <taxon>Panpulmonata</taxon>
        <taxon>Hygrophila</taxon>
        <taxon>Lymnaeoidea</taxon>
        <taxon>Planorbidae</taxon>
        <taxon>Biomphalaria</taxon>
    </lineage>
</organism>
<accession>A0A2C9KI55</accession>
<keyword evidence="2" id="KW-0472">Membrane</keyword>
<keyword evidence="2" id="KW-1133">Transmembrane helix</keyword>
<dbReference type="EnsemblMetazoa" id="BGLB019975-RA">
    <property type="protein sequence ID" value="BGLB019975-PA"/>
    <property type="gene ID" value="BGLB019975"/>
</dbReference>
<protein>
    <submittedName>
        <fullName evidence="3">Uncharacterized protein</fullName>
    </submittedName>
</protein>
<feature type="compositionally biased region" description="Low complexity" evidence="1">
    <location>
        <begin position="140"/>
        <end position="151"/>
    </location>
</feature>
<sequence length="273" mass="29741">MIFDEANTPGLFDRADQTKEFKDEAEELRWFMLPSEAADIVNKREVKYRNPDEFPFTPGRPTEELVTYQDNRKRWWILIVCALVVMALVIVVTMVIIQTTDNAGSEAPIALSSNETKQKILKQKISEGPLLNLKSLRNMNKNSTENKNNESPAKAFLTSSSHATSTQTTVQHTYMFTGNRTDPTSAESTALTSGYMTSSRIVNSSVANSSTSSPSATRTSNPSSISRSNPSSISRSNPSPTSTSNPSPTSTSNPSPASTSNPSSTSDLSTIKT</sequence>
<evidence type="ECO:0000313" key="4">
    <source>
        <dbReference type="Proteomes" id="UP000076420"/>
    </source>
</evidence>
<name>A0A2C9KI55_BIOGL</name>
<dbReference type="VEuPathDB" id="VectorBase:BGLAX_049007"/>
<evidence type="ECO:0000256" key="2">
    <source>
        <dbReference type="SAM" id="Phobius"/>
    </source>
</evidence>
<keyword evidence="2" id="KW-0812">Transmembrane</keyword>
<dbReference type="Proteomes" id="UP000076420">
    <property type="component" value="Unassembled WGS sequence"/>
</dbReference>
<evidence type="ECO:0000313" key="3">
    <source>
        <dbReference type="EnsemblMetazoa" id="BGLB019975-PA"/>
    </source>
</evidence>
<feature type="transmembrane region" description="Helical" evidence="2">
    <location>
        <begin position="75"/>
        <end position="97"/>
    </location>
</feature>
<dbReference type="VEuPathDB" id="VectorBase:BGLB019975"/>
<dbReference type="AlphaFoldDB" id="A0A2C9KI55"/>
<feature type="region of interest" description="Disordered" evidence="1">
    <location>
        <begin position="205"/>
        <end position="273"/>
    </location>
</feature>
<reference evidence="3" key="1">
    <citation type="submission" date="2020-05" db="UniProtKB">
        <authorList>
            <consortium name="EnsemblMetazoa"/>
        </authorList>
    </citation>
    <scope>IDENTIFICATION</scope>
    <source>
        <strain evidence="3">BB02</strain>
    </source>
</reference>
<dbReference type="KEGG" id="bgt:106066435"/>
<feature type="compositionally biased region" description="Low complexity" evidence="1">
    <location>
        <begin position="205"/>
        <end position="266"/>
    </location>
</feature>
<gene>
    <name evidence="3" type="primary">106066435</name>
</gene>